<dbReference type="PROSITE" id="PS50106">
    <property type="entry name" value="PDZ"/>
    <property type="match status" value="1"/>
</dbReference>
<dbReference type="Proteomes" id="UP000663887">
    <property type="component" value="Unassembled WGS sequence"/>
</dbReference>
<dbReference type="SUPFAM" id="SSF50156">
    <property type="entry name" value="PDZ domain-like"/>
    <property type="match status" value="1"/>
</dbReference>
<dbReference type="AlphaFoldDB" id="A0A816QCQ2"/>
<feature type="compositionally biased region" description="Polar residues" evidence="1">
    <location>
        <begin position="93"/>
        <end position="104"/>
    </location>
</feature>
<dbReference type="InterPro" id="IPR036034">
    <property type="entry name" value="PDZ_sf"/>
</dbReference>
<accession>A0A816QCQ2</accession>
<dbReference type="PANTHER" id="PTHR23175:SF23">
    <property type="entry name" value="PDZ DOMAIN-CONTAINING PROTEIN"/>
    <property type="match status" value="1"/>
</dbReference>
<gene>
    <name evidence="3" type="ORF">XDN619_LOCUS10211</name>
</gene>
<dbReference type="Pfam" id="PF17820">
    <property type="entry name" value="PDZ_6"/>
    <property type="match status" value="1"/>
</dbReference>
<dbReference type="EMBL" id="CAJNRG010003609">
    <property type="protein sequence ID" value="CAF2058833.1"/>
    <property type="molecule type" value="Genomic_DNA"/>
</dbReference>
<name>A0A816QCQ2_9BILA</name>
<sequence>MKEFKRILISRSSDCSDGGGFGFTLRHFVIYPSSISVNDILQASYSVVIDEHQQKQLEERRETKSAIIPSTASSASSGTHIYYQREQQQQQEILSPNSMKTIGSDNVEDKGTTIANSNNENIRSIDTIFVKEVRSDSLAYNAGLRSGDRILSVNDQSIHGKTYSQVISIIQNTPNDLILNVVPKPDDTFSVNAYEPRLSLNRSSSYCSSTTNMSKNTIEQKLRNLQIKLAQGRTQEELAQAGIYFPPPDSSSSQNTFSNYIDSVHKALDLSKQSSKEDSTSYYQSPYHDEYIPYDYKKQTSFQQQKQIDPSYIPLVNSSLNIPSQDQTQWLSSTSSQQEFKSSSADSLTNDKSSINENDTKTEFVNFRKKQFETGHVENLVHDTQRESKTKKYSEKKKYENEWNRLTAVADVDSVMKRAAHFEDIDPDKFARLKSKLPNSPLSQDTLTFQDDYLHDINPNQIIFYDAQPQSQFNLIKPISTSFDPTACFSFPRGIKL</sequence>
<evidence type="ECO:0000313" key="3">
    <source>
        <dbReference type="EMBL" id="CAF2058833.1"/>
    </source>
</evidence>
<proteinExistence type="predicted"/>
<feature type="region of interest" description="Disordered" evidence="1">
    <location>
        <begin position="58"/>
        <end position="115"/>
    </location>
</feature>
<feature type="compositionally biased region" description="Polar residues" evidence="1">
    <location>
        <begin position="348"/>
        <end position="357"/>
    </location>
</feature>
<reference evidence="3" key="1">
    <citation type="submission" date="2021-02" db="EMBL/GenBank/DDBJ databases">
        <authorList>
            <person name="Nowell W R."/>
        </authorList>
    </citation>
    <scope>NUCLEOTIDE SEQUENCE</scope>
</reference>
<evidence type="ECO:0000313" key="4">
    <source>
        <dbReference type="Proteomes" id="UP000663887"/>
    </source>
</evidence>
<dbReference type="PANTHER" id="PTHR23175">
    <property type="entry name" value="PDZ DOMAIN-CONTAINING PROTEIN"/>
    <property type="match status" value="1"/>
</dbReference>
<feature type="compositionally biased region" description="Low complexity" evidence="1">
    <location>
        <begin position="65"/>
        <end position="92"/>
    </location>
</feature>
<evidence type="ECO:0000259" key="2">
    <source>
        <dbReference type="PROSITE" id="PS50106"/>
    </source>
</evidence>
<dbReference type="InterPro" id="IPR001478">
    <property type="entry name" value="PDZ"/>
</dbReference>
<protein>
    <recommendedName>
        <fullName evidence="2">PDZ domain-containing protein</fullName>
    </recommendedName>
</protein>
<feature type="compositionally biased region" description="Low complexity" evidence="1">
    <location>
        <begin position="327"/>
        <end position="347"/>
    </location>
</feature>
<dbReference type="Gene3D" id="2.30.42.10">
    <property type="match status" value="1"/>
</dbReference>
<evidence type="ECO:0000256" key="1">
    <source>
        <dbReference type="SAM" id="MobiDB-lite"/>
    </source>
</evidence>
<feature type="region of interest" description="Disordered" evidence="1">
    <location>
        <begin position="327"/>
        <end position="359"/>
    </location>
</feature>
<comment type="caution">
    <text evidence="3">The sequence shown here is derived from an EMBL/GenBank/DDBJ whole genome shotgun (WGS) entry which is preliminary data.</text>
</comment>
<organism evidence="3 4">
    <name type="scientific">Rotaria magnacalcarata</name>
    <dbReference type="NCBI Taxonomy" id="392030"/>
    <lineage>
        <taxon>Eukaryota</taxon>
        <taxon>Metazoa</taxon>
        <taxon>Spiralia</taxon>
        <taxon>Gnathifera</taxon>
        <taxon>Rotifera</taxon>
        <taxon>Eurotatoria</taxon>
        <taxon>Bdelloidea</taxon>
        <taxon>Philodinida</taxon>
        <taxon>Philodinidae</taxon>
        <taxon>Rotaria</taxon>
    </lineage>
</organism>
<feature type="domain" description="PDZ" evidence="2">
    <location>
        <begin position="111"/>
        <end position="185"/>
    </location>
</feature>
<dbReference type="SMART" id="SM00228">
    <property type="entry name" value="PDZ"/>
    <property type="match status" value="1"/>
</dbReference>
<dbReference type="InterPro" id="IPR041489">
    <property type="entry name" value="PDZ_6"/>
</dbReference>